<evidence type="ECO:0000313" key="10">
    <source>
        <dbReference type="Proteomes" id="UP001209878"/>
    </source>
</evidence>
<evidence type="ECO:0000256" key="6">
    <source>
        <dbReference type="ARBA" id="ARBA00034875"/>
    </source>
</evidence>
<feature type="region of interest" description="Disordered" evidence="8">
    <location>
        <begin position="383"/>
        <end position="462"/>
    </location>
</feature>
<protein>
    <recommendedName>
        <fullName evidence="6">PAT complex subunit CCDC47</fullName>
    </recommendedName>
    <alternativeName>
        <fullName evidence="7">Coiled-coil domain-containing protein 47</fullName>
    </alternativeName>
</protein>
<comment type="subcellular location">
    <subcellularLocation>
        <location evidence="4">Rough endoplasmic reticulum membrane</location>
        <topology evidence="4">Single-pass type I membrane protein</topology>
    </subcellularLocation>
</comment>
<evidence type="ECO:0000256" key="7">
    <source>
        <dbReference type="ARBA" id="ARBA00034902"/>
    </source>
</evidence>
<feature type="region of interest" description="Disordered" evidence="8">
    <location>
        <begin position="1"/>
        <end position="102"/>
    </location>
</feature>
<dbReference type="PANTHER" id="PTHR12883">
    <property type="entry name" value="ADIPOCYTE-SPECIFIC PROTEIN 4-RELATED"/>
    <property type="match status" value="1"/>
</dbReference>
<feature type="compositionally biased region" description="Basic residues" evidence="8">
    <location>
        <begin position="446"/>
        <end position="462"/>
    </location>
</feature>
<dbReference type="GO" id="GO:0032469">
    <property type="term" value="P:endoplasmic reticulum calcium ion homeostasis"/>
    <property type="evidence" value="ECO:0007669"/>
    <property type="project" value="InterPro"/>
</dbReference>
<dbReference type="Pfam" id="PF07946">
    <property type="entry name" value="CCDC47"/>
    <property type="match status" value="1"/>
</dbReference>
<comment type="similarity">
    <text evidence="5">Belongs to the CCDC47 family.</text>
</comment>
<dbReference type="Proteomes" id="UP001209878">
    <property type="component" value="Unassembled WGS sequence"/>
</dbReference>
<accession>A0AAD9KSR8</accession>
<keyword evidence="1" id="KW-0812">Transmembrane</keyword>
<keyword evidence="3" id="KW-0472">Membrane</keyword>
<dbReference type="GO" id="GO:0005509">
    <property type="term" value="F:calcium ion binding"/>
    <property type="evidence" value="ECO:0007669"/>
    <property type="project" value="InterPro"/>
</dbReference>
<feature type="compositionally biased region" description="Basic and acidic residues" evidence="8">
    <location>
        <begin position="87"/>
        <end position="102"/>
    </location>
</feature>
<evidence type="ECO:0000313" key="9">
    <source>
        <dbReference type="EMBL" id="KAK2176989.1"/>
    </source>
</evidence>
<feature type="compositionally biased region" description="Acidic residues" evidence="8">
    <location>
        <begin position="14"/>
        <end position="30"/>
    </location>
</feature>
<name>A0AAD9KSR8_RIDPI</name>
<evidence type="ECO:0000256" key="8">
    <source>
        <dbReference type="SAM" id="MobiDB-lite"/>
    </source>
</evidence>
<dbReference type="GO" id="GO:0030867">
    <property type="term" value="C:rough endoplasmic reticulum membrane"/>
    <property type="evidence" value="ECO:0007669"/>
    <property type="project" value="UniProtKB-SubCell"/>
</dbReference>
<evidence type="ECO:0000256" key="2">
    <source>
        <dbReference type="ARBA" id="ARBA00022989"/>
    </source>
</evidence>
<gene>
    <name evidence="9" type="ORF">NP493_626g00016</name>
</gene>
<keyword evidence="2" id="KW-1133">Transmembrane helix</keyword>
<evidence type="ECO:0000256" key="4">
    <source>
        <dbReference type="ARBA" id="ARBA00034697"/>
    </source>
</evidence>
<reference evidence="9" key="1">
    <citation type="journal article" date="2023" name="Mol. Biol. Evol.">
        <title>Third-Generation Sequencing Reveals the Adaptive Role of the Epigenome in Three Deep-Sea Polychaetes.</title>
        <authorList>
            <person name="Perez M."/>
            <person name="Aroh O."/>
            <person name="Sun Y."/>
            <person name="Lan Y."/>
            <person name="Juniper S.K."/>
            <person name="Young C.R."/>
            <person name="Angers B."/>
            <person name="Qian P.Y."/>
        </authorList>
    </citation>
    <scope>NUCLEOTIDE SEQUENCE</scope>
    <source>
        <strain evidence="9">R07B-5</strain>
    </source>
</reference>
<feature type="compositionally biased region" description="Acidic residues" evidence="8">
    <location>
        <begin position="55"/>
        <end position="86"/>
    </location>
</feature>
<dbReference type="PANTHER" id="PTHR12883:SF0">
    <property type="entry name" value="PAT COMPLEX SUBUNIT CCDC47"/>
    <property type="match status" value="1"/>
</dbReference>
<keyword evidence="10" id="KW-1185">Reference proteome</keyword>
<evidence type="ECO:0000256" key="3">
    <source>
        <dbReference type="ARBA" id="ARBA00023136"/>
    </source>
</evidence>
<dbReference type="InterPro" id="IPR012879">
    <property type="entry name" value="CCDC47"/>
</dbReference>
<evidence type="ECO:0000256" key="1">
    <source>
        <dbReference type="ARBA" id="ARBA00022692"/>
    </source>
</evidence>
<dbReference type="AlphaFoldDB" id="A0AAD9KSR8"/>
<evidence type="ECO:0000256" key="5">
    <source>
        <dbReference type="ARBA" id="ARBA00034746"/>
    </source>
</evidence>
<comment type="caution">
    <text evidence="9">The sequence shown here is derived from an EMBL/GenBank/DDBJ whole genome shotgun (WGS) entry which is preliminary data.</text>
</comment>
<feature type="compositionally biased region" description="Basic and acidic residues" evidence="8">
    <location>
        <begin position="406"/>
        <end position="445"/>
    </location>
</feature>
<dbReference type="EMBL" id="JAODUO010000625">
    <property type="protein sequence ID" value="KAK2176989.1"/>
    <property type="molecule type" value="Genomic_DNA"/>
</dbReference>
<organism evidence="9 10">
    <name type="scientific">Ridgeia piscesae</name>
    <name type="common">Tubeworm</name>
    <dbReference type="NCBI Taxonomy" id="27915"/>
    <lineage>
        <taxon>Eukaryota</taxon>
        <taxon>Metazoa</taxon>
        <taxon>Spiralia</taxon>
        <taxon>Lophotrochozoa</taxon>
        <taxon>Annelida</taxon>
        <taxon>Polychaeta</taxon>
        <taxon>Sedentaria</taxon>
        <taxon>Canalipalpata</taxon>
        <taxon>Sabellida</taxon>
        <taxon>Siboglinidae</taxon>
        <taxon>Ridgeia</taxon>
    </lineage>
</organism>
<proteinExistence type="inferred from homology"/>
<sequence length="462" mass="53572">MTLAQSANQHGAEVEDNDFAEFEEFDEEDKPEAAAPGEQKEEPKQPKVLMSPEADINEAENAEEEEATVEDDDDEFEHLQDDDEFEGFDKERTVKGKGQEKPPDLKITKIPLHLRTNWDSFYMEMLMLLGLSVYLLNFIVGKSKNSKLAQAWLTAHRSLLENNFSVVGDDGSSTEAQSGVLMKESENIFSLWCSGRVCCEGMLVTLKLLKRQDLISHISRIFKPQTDQIIIKVTMDEGEMDSYVFCLAKKKALLRLHKEMNDLSWYCPEKKSIDKFNVPPSFQLLSEIGEATASILDSKMVAALNKYESWIEYMHFSDQFSGPRIQDDAQPTKKPETSKVLIFCFNVGRRGNCQLQDMEEIRPLMQMVLHCIDKTRRIRLTREAKQKADRARQRMEETFLKASHSQRSEEAQLRREKKRREEKDRIMNEDDPDKQRRLEERNLKKEQKKKNPKVKMMKVKSS</sequence>
<feature type="compositionally biased region" description="Basic and acidic residues" evidence="8">
    <location>
        <begin position="383"/>
        <end position="399"/>
    </location>
</feature>